<dbReference type="Proteomes" id="UP000614216">
    <property type="component" value="Unassembled WGS sequence"/>
</dbReference>
<accession>A0A937FUR1</accession>
<feature type="transmembrane region" description="Helical" evidence="2">
    <location>
        <begin position="12"/>
        <end position="35"/>
    </location>
</feature>
<keyword evidence="2" id="KW-0472">Membrane</keyword>
<evidence type="ECO:0000313" key="4">
    <source>
        <dbReference type="EMBL" id="MBL6444773.1"/>
    </source>
</evidence>
<organism evidence="4 5">
    <name type="scientific">Fulvivirga marina</name>
    <dbReference type="NCBI Taxonomy" id="2494733"/>
    <lineage>
        <taxon>Bacteria</taxon>
        <taxon>Pseudomonadati</taxon>
        <taxon>Bacteroidota</taxon>
        <taxon>Cytophagia</taxon>
        <taxon>Cytophagales</taxon>
        <taxon>Fulvivirgaceae</taxon>
        <taxon>Fulvivirga</taxon>
    </lineage>
</organism>
<comment type="caution">
    <text evidence="4">The sequence shown here is derived from an EMBL/GenBank/DDBJ whole genome shotgun (WGS) entry which is preliminary data.</text>
</comment>
<dbReference type="GO" id="GO:0016780">
    <property type="term" value="F:phosphotransferase activity, for other substituted phosphate groups"/>
    <property type="evidence" value="ECO:0007669"/>
    <property type="project" value="TreeGrafter"/>
</dbReference>
<sequence>MYRPIKDIIDRIVALLAILILSPVFILCSILLWAFNRNGVKGVFFIQPRPGKNGKIFKLIKYKTMTDECDQYGNLLPDEDRLTWIGKFVRKTSLDEIPQLINIIKGDMSFIGPRPLLVEYLPLYNERQVKRHEVKPGISGWAQVNGRNAISWEKKFEYDIWYVQNQSFYLDLKILFLTLVKVFKAEGISGQNMATMDKFKGEGLSEGRDRKAGSERKNC</sequence>
<proteinExistence type="inferred from homology"/>
<feature type="domain" description="Bacterial sugar transferase" evidence="3">
    <location>
        <begin position="6"/>
        <end position="184"/>
    </location>
</feature>
<keyword evidence="2" id="KW-0812">Transmembrane</keyword>
<evidence type="ECO:0000259" key="3">
    <source>
        <dbReference type="Pfam" id="PF02397"/>
    </source>
</evidence>
<evidence type="ECO:0000256" key="2">
    <source>
        <dbReference type="SAM" id="Phobius"/>
    </source>
</evidence>
<dbReference type="RefSeq" id="WP_202854314.1">
    <property type="nucleotide sequence ID" value="NZ_JAEUGD010000001.1"/>
</dbReference>
<dbReference type="PANTHER" id="PTHR30576">
    <property type="entry name" value="COLANIC BIOSYNTHESIS UDP-GLUCOSE LIPID CARRIER TRANSFERASE"/>
    <property type="match status" value="1"/>
</dbReference>
<dbReference type="InterPro" id="IPR003362">
    <property type="entry name" value="Bact_transf"/>
</dbReference>
<dbReference type="AlphaFoldDB" id="A0A937FUR1"/>
<evidence type="ECO:0000256" key="1">
    <source>
        <dbReference type="ARBA" id="ARBA00006464"/>
    </source>
</evidence>
<keyword evidence="4" id="KW-0808">Transferase</keyword>
<protein>
    <submittedName>
        <fullName evidence="4">Sugar transferase</fullName>
    </submittedName>
</protein>
<name>A0A937FUR1_9BACT</name>
<dbReference type="PANTHER" id="PTHR30576:SF8">
    <property type="entry name" value="UNDECAPRENYL-PHOSPHATE GALACTOSE PHOSPHOTRANSFERASE"/>
    <property type="match status" value="1"/>
</dbReference>
<comment type="similarity">
    <text evidence="1">Belongs to the bacterial sugar transferase family.</text>
</comment>
<dbReference type="EMBL" id="JAEUGD010000001">
    <property type="protein sequence ID" value="MBL6444773.1"/>
    <property type="molecule type" value="Genomic_DNA"/>
</dbReference>
<gene>
    <name evidence="4" type="ORF">JMN32_00525</name>
</gene>
<keyword evidence="2" id="KW-1133">Transmembrane helix</keyword>
<evidence type="ECO:0000313" key="5">
    <source>
        <dbReference type="Proteomes" id="UP000614216"/>
    </source>
</evidence>
<keyword evidence="5" id="KW-1185">Reference proteome</keyword>
<dbReference type="Pfam" id="PF02397">
    <property type="entry name" value="Bac_transf"/>
    <property type="match status" value="1"/>
</dbReference>
<reference evidence="4" key="1">
    <citation type="submission" date="2021-01" db="EMBL/GenBank/DDBJ databases">
        <title>Fulvivirga kasyanovii gen. nov., sp nov., a novel member of the phylum Bacteroidetes isolated from seawater in a mussel farm.</title>
        <authorList>
            <person name="Zhao L.-H."/>
            <person name="Wang Z.-J."/>
        </authorList>
    </citation>
    <scope>NUCLEOTIDE SEQUENCE</scope>
    <source>
        <strain evidence="4">29W222</strain>
    </source>
</reference>